<organism evidence="1 2">
    <name type="scientific">Neoarthrinium moseri</name>
    <dbReference type="NCBI Taxonomy" id="1658444"/>
    <lineage>
        <taxon>Eukaryota</taxon>
        <taxon>Fungi</taxon>
        <taxon>Dikarya</taxon>
        <taxon>Ascomycota</taxon>
        <taxon>Pezizomycotina</taxon>
        <taxon>Sordariomycetes</taxon>
        <taxon>Xylariomycetidae</taxon>
        <taxon>Amphisphaeriales</taxon>
        <taxon>Apiosporaceae</taxon>
        <taxon>Neoarthrinium</taxon>
    </lineage>
</organism>
<protein>
    <recommendedName>
        <fullName evidence="3">NB-ARC domain-containing protein</fullName>
    </recommendedName>
</protein>
<dbReference type="InterPro" id="IPR027417">
    <property type="entry name" value="P-loop_NTPase"/>
</dbReference>
<evidence type="ECO:0000313" key="1">
    <source>
        <dbReference type="EMBL" id="KAI1879675.1"/>
    </source>
</evidence>
<dbReference type="PANTHER" id="PTHR10622">
    <property type="entry name" value="HET DOMAIN-CONTAINING PROTEIN"/>
    <property type="match status" value="1"/>
</dbReference>
<accession>A0A9P9WUS9</accession>
<evidence type="ECO:0000313" key="2">
    <source>
        <dbReference type="Proteomes" id="UP000829685"/>
    </source>
</evidence>
<comment type="caution">
    <text evidence="1">The sequence shown here is derived from an EMBL/GenBank/DDBJ whole genome shotgun (WGS) entry which is preliminary data.</text>
</comment>
<name>A0A9P9WUS9_9PEZI</name>
<dbReference type="Proteomes" id="UP000829685">
    <property type="component" value="Unassembled WGS sequence"/>
</dbReference>
<dbReference type="PANTHER" id="PTHR10622:SF11">
    <property type="entry name" value="HET-DOMAIN-CONTAINING PROTEIN"/>
    <property type="match status" value="1"/>
</dbReference>
<evidence type="ECO:0008006" key="3">
    <source>
        <dbReference type="Google" id="ProtNLM"/>
    </source>
</evidence>
<dbReference type="EMBL" id="JAFIMR010000004">
    <property type="protein sequence ID" value="KAI1879675.1"/>
    <property type="molecule type" value="Genomic_DNA"/>
</dbReference>
<dbReference type="Gene3D" id="3.40.50.300">
    <property type="entry name" value="P-loop containing nucleotide triphosphate hydrolases"/>
    <property type="match status" value="1"/>
</dbReference>
<reference evidence="1" key="1">
    <citation type="submission" date="2021-03" db="EMBL/GenBank/DDBJ databases">
        <title>Revisited historic fungal species revealed as producer of novel bioactive compounds through whole genome sequencing and comparative genomics.</title>
        <authorList>
            <person name="Vignolle G.A."/>
            <person name="Hochenegger N."/>
            <person name="Mach R.L."/>
            <person name="Mach-Aigner A.R."/>
            <person name="Javad Rahimi M."/>
            <person name="Salim K.A."/>
            <person name="Chan C.M."/>
            <person name="Lim L.B.L."/>
            <person name="Cai F."/>
            <person name="Druzhinina I.S."/>
            <person name="U'Ren J.M."/>
            <person name="Derntl C."/>
        </authorList>
    </citation>
    <scope>NUCLEOTIDE SEQUENCE</scope>
    <source>
        <strain evidence="1">TUCIM 5799</strain>
    </source>
</reference>
<keyword evidence="2" id="KW-1185">Reference proteome</keyword>
<dbReference type="AlphaFoldDB" id="A0A9P9WUS9"/>
<sequence>MRLLQLGAAGELVLTKDMTRDIPPYAILSHTWGSDDEEVKLQDLNIASQVGSEAKWMQTSGYQKILFCGQQAKQDGIEKAGGFAGDGRCKSFLHQSVEFFSAEGQCLGDKKSLVRLVHSITGIRPDALEGHPMCEFDTLERMSWLAKRQTMREEDLAYCMLGIFGVQMPLLYGEGGDRAQVRLRETIAKWLGEPRSGLPLPVRHSAVPPDPHFIVPFGRNADFVGRRDLVEQLVEQVRPSANEDACQNTVVKGLGGVGKTQLALEVAYRTRKEHPACSIFWVSAVSAATFENTYRDIGNALELPGLDNDKADVKGLVKAALEKYPGSWLLIIDNANDVDLLFGDGGVDLRGCLPSNRYGSVFLTTRFH</sequence>
<proteinExistence type="predicted"/>
<dbReference type="SUPFAM" id="SSF52540">
    <property type="entry name" value="P-loop containing nucleoside triphosphate hydrolases"/>
    <property type="match status" value="1"/>
</dbReference>
<gene>
    <name evidence="1" type="ORF">JX265_002629</name>
</gene>